<evidence type="ECO:0000256" key="3">
    <source>
        <dbReference type="ARBA" id="ARBA00022840"/>
    </source>
</evidence>
<dbReference type="GO" id="GO:0005524">
    <property type="term" value="F:ATP binding"/>
    <property type="evidence" value="ECO:0007669"/>
    <property type="project" value="UniProtKB-UniRule"/>
</dbReference>
<dbReference type="SUPFAM" id="SSF56112">
    <property type="entry name" value="Protein kinase-like (PK-like)"/>
    <property type="match status" value="1"/>
</dbReference>
<dbReference type="AlphaFoldDB" id="A0A0P1B1G9"/>
<dbReference type="Pfam" id="PF07714">
    <property type="entry name" value="PK_Tyr_Ser-Thr"/>
    <property type="match status" value="1"/>
</dbReference>
<accession>A0A0P1B1G9</accession>
<dbReference type="OMA" id="IRTWSTP"/>
<organism evidence="6 7">
    <name type="scientific">Plasmopara halstedii</name>
    <name type="common">Downy mildew of sunflower</name>
    <dbReference type="NCBI Taxonomy" id="4781"/>
    <lineage>
        <taxon>Eukaryota</taxon>
        <taxon>Sar</taxon>
        <taxon>Stramenopiles</taxon>
        <taxon>Oomycota</taxon>
        <taxon>Peronosporomycetes</taxon>
        <taxon>Peronosporales</taxon>
        <taxon>Peronosporaceae</taxon>
        <taxon>Plasmopara</taxon>
    </lineage>
</organism>
<dbReference type="InterPro" id="IPR008271">
    <property type="entry name" value="Ser/Thr_kinase_AS"/>
</dbReference>
<name>A0A0P1B1G9_PLAHL</name>
<reference evidence="7" key="1">
    <citation type="submission" date="2014-09" db="EMBL/GenBank/DDBJ databases">
        <authorList>
            <person name="Sharma Rahul"/>
            <person name="Thines Marco"/>
        </authorList>
    </citation>
    <scope>NUCLEOTIDE SEQUENCE [LARGE SCALE GENOMIC DNA]</scope>
</reference>
<evidence type="ECO:0000313" key="6">
    <source>
        <dbReference type="EMBL" id="CEG47188.1"/>
    </source>
</evidence>
<evidence type="ECO:0000256" key="4">
    <source>
        <dbReference type="PROSITE-ProRule" id="PRU10141"/>
    </source>
</evidence>
<evidence type="ECO:0000256" key="2">
    <source>
        <dbReference type="ARBA" id="ARBA00022741"/>
    </source>
</evidence>
<dbReference type="PROSITE" id="PS00107">
    <property type="entry name" value="PROTEIN_KINASE_ATP"/>
    <property type="match status" value="1"/>
</dbReference>
<dbReference type="PROSITE" id="PS00108">
    <property type="entry name" value="PROTEIN_KINASE_ST"/>
    <property type="match status" value="1"/>
</dbReference>
<dbReference type="RefSeq" id="XP_024583557.1">
    <property type="nucleotide sequence ID" value="XM_024718128.1"/>
</dbReference>
<dbReference type="GeneID" id="36398892"/>
<proteinExistence type="predicted"/>
<dbReference type="InterPro" id="IPR011009">
    <property type="entry name" value="Kinase-like_dom_sf"/>
</dbReference>
<protein>
    <submittedName>
        <fullName evidence="6">Tkl protein kinase</fullName>
    </submittedName>
</protein>
<keyword evidence="1" id="KW-0723">Serine/threonine-protein kinase</keyword>
<dbReference type="InterPro" id="IPR001245">
    <property type="entry name" value="Ser-Thr/Tyr_kinase_cat_dom"/>
</dbReference>
<dbReference type="SMART" id="SM00220">
    <property type="entry name" value="S_TKc"/>
    <property type="match status" value="1"/>
</dbReference>
<keyword evidence="6" id="KW-0418">Kinase</keyword>
<keyword evidence="3 4" id="KW-0067">ATP-binding</keyword>
<dbReference type="GO" id="GO:0004674">
    <property type="term" value="F:protein serine/threonine kinase activity"/>
    <property type="evidence" value="ECO:0007669"/>
    <property type="project" value="UniProtKB-KW"/>
</dbReference>
<dbReference type="PROSITE" id="PS50011">
    <property type="entry name" value="PROTEIN_KINASE_DOM"/>
    <property type="match status" value="1"/>
</dbReference>
<dbReference type="PRINTS" id="PR00109">
    <property type="entry name" value="TYRKINASE"/>
</dbReference>
<dbReference type="Proteomes" id="UP000054928">
    <property type="component" value="Unassembled WGS sequence"/>
</dbReference>
<dbReference type="EMBL" id="CCYD01002371">
    <property type="protein sequence ID" value="CEG47188.1"/>
    <property type="molecule type" value="Genomic_DNA"/>
</dbReference>
<dbReference type="PANTHER" id="PTHR44329">
    <property type="entry name" value="SERINE/THREONINE-PROTEIN KINASE TNNI3K-RELATED"/>
    <property type="match status" value="1"/>
</dbReference>
<evidence type="ECO:0000259" key="5">
    <source>
        <dbReference type="PROSITE" id="PS50011"/>
    </source>
</evidence>
<dbReference type="InterPro" id="IPR000719">
    <property type="entry name" value="Prot_kinase_dom"/>
</dbReference>
<feature type="binding site" evidence="4">
    <location>
        <position position="365"/>
    </location>
    <ligand>
        <name>ATP</name>
        <dbReference type="ChEBI" id="CHEBI:30616"/>
    </ligand>
</feature>
<dbReference type="InterPro" id="IPR051681">
    <property type="entry name" value="Ser/Thr_Kinases-Pseudokinases"/>
</dbReference>
<dbReference type="Gene3D" id="3.30.200.20">
    <property type="entry name" value="Phosphorylase Kinase, domain 1"/>
    <property type="match status" value="1"/>
</dbReference>
<feature type="domain" description="Protein kinase" evidence="5">
    <location>
        <begin position="332"/>
        <end position="609"/>
    </location>
</feature>
<evidence type="ECO:0000313" key="7">
    <source>
        <dbReference type="Proteomes" id="UP000054928"/>
    </source>
</evidence>
<dbReference type="Gene3D" id="1.10.510.10">
    <property type="entry name" value="Transferase(Phosphotransferase) domain 1"/>
    <property type="match status" value="1"/>
</dbReference>
<keyword evidence="6" id="KW-0808">Transferase</keyword>
<keyword evidence="2 4" id="KW-0547">Nucleotide-binding</keyword>
<sequence length="650" mass="73099">MPPMVVSMDKRSHSKSVLMGHSVFPIIKSESTFEKEDWKCSSNNKNNRIHPVTSITQSAAELKNIRTARASGAVNVTDSNSYVVKVRVLHGIDLHIPTSRSCQHTLRPEVRIKVNGGPLLSCIAAQHARNHSIWKDHDLKFCVIPQCQDSRQSRLNGTVNTTSSFISMYVSLVCSLCPCTAKSQYGVPKQVSIGEVGELQFPTKQNESYEITRFFSVIRYQQRKKCQSSDVLLLAGKIKLRICVEAEKLIVGSSVVQPRIDRLAPLTKSLPTNFEEALKRKQKQLKSIVLPMDNSKVSSNQHVVRMNTNDSFQLIWKITIETLSDHISAKDLRVEEKIGEGVHAQVSRGLLHCESDGGSVRVAVKEFRHQHKVPPINVLRAFQQEYRILDYCRSQNGCGYIVEMLGVMVEPRLALITEYLGLGSLAQCLLNEDVWSQMTILQKATLGLKIAKGIAWLHKHNVIHRDIKPHNILLSGSLMESNLVVKVGDLGSAVIRHPHEPLLTDETGSSGYTAPEIFTRLGYDNKIDVWSFGVVLWELMSASLQDRANCFTGLTGEEFVRKVQGGCRPIFSYAHQVSTRVIVEKCWLLDPSQRPNMNEAIAEVMTEVYAITKAKRQFSKASYVEGSKRRKAKQTYYEQSEVRMAKDLYV</sequence>
<keyword evidence="7" id="KW-1185">Reference proteome</keyword>
<dbReference type="OrthoDB" id="10261027at2759"/>
<dbReference type="STRING" id="4781.A0A0P1B1G9"/>
<dbReference type="InterPro" id="IPR017441">
    <property type="entry name" value="Protein_kinase_ATP_BS"/>
</dbReference>
<evidence type="ECO:0000256" key="1">
    <source>
        <dbReference type="ARBA" id="ARBA00022527"/>
    </source>
</evidence>